<dbReference type="PANTHER" id="PTHR11533:SF297">
    <property type="entry name" value="AMINOPEPTIDASE N"/>
    <property type="match status" value="1"/>
</dbReference>
<evidence type="ECO:0000259" key="16">
    <source>
        <dbReference type="Pfam" id="PF17900"/>
    </source>
</evidence>
<dbReference type="InterPro" id="IPR027268">
    <property type="entry name" value="Peptidase_M4/M1_CTD_sf"/>
</dbReference>
<dbReference type="OrthoDB" id="100605at2"/>
<evidence type="ECO:0000313" key="17">
    <source>
        <dbReference type="EMBL" id="RKN44436.1"/>
    </source>
</evidence>
<comment type="catalytic activity">
    <reaction evidence="1">
        <text>Release of an N-terminal amino acid, Xaa-|-Yaa- from a peptide, amide or arylamide. Xaa is preferably Ala, but may be most amino acids including Pro (slow action). When a terminal hydrophobic residue is followed by a prolyl residue, the two may be released as an intact Xaa-Pro dipeptide.</text>
        <dbReference type="EC" id="3.4.11.2"/>
    </reaction>
</comment>
<feature type="domain" description="Peptidase M1 membrane alanine aminopeptidase" evidence="15">
    <location>
        <begin position="333"/>
        <end position="475"/>
    </location>
</feature>
<dbReference type="Pfam" id="PF01433">
    <property type="entry name" value="Peptidase_M1"/>
    <property type="match status" value="1"/>
</dbReference>
<evidence type="ECO:0000259" key="15">
    <source>
        <dbReference type="Pfam" id="PF01433"/>
    </source>
</evidence>
<dbReference type="Gene3D" id="2.60.40.1730">
    <property type="entry name" value="tricorn interacting facor f3 domain"/>
    <property type="match status" value="1"/>
</dbReference>
<dbReference type="InterPro" id="IPR001930">
    <property type="entry name" value="Peptidase_M1"/>
</dbReference>
<keyword evidence="8" id="KW-0378">Hydrolase</keyword>
<proteinExistence type="inferred from homology"/>
<feature type="region of interest" description="Disordered" evidence="13">
    <location>
        <begin position="23"/>
        <end position="53"/>
    </location>
</feature>
<evidence type="ECO:0000256" key="12">
    <source>
        <dbReference type="ARBA" id="ARBA00031533"/>
    </source>
</evidence>
<accession>A0A3A9ZAU2</accession>
<keyword evidence="9" id="KW-0862">Zinc</keyword>
<dbReference type="PRINTS" id="PR00756">
    <property type="entry name" value="ALADIPTASE"/>
</dbReference>
<evidence type="ECO:0000256" key="10">
    <source>
        <dbReference type="ARBA" id="ARBA00023049"/>
    </source>
</evidence>
<evidence type="ECO:0000256" key="4">
    <source>
        <dbReference type="ARBA" id="ARBA00012564"/>
    </source>
</evidence>
<dbReference type="PROSITE" id="PS51257">
    <property type="entry name" value="PROKAR_LIPOPROTEIN"/>
    <property type="match status" value="1"/>
</dbReference>
<feature type="chain" id="PRO_5017480906" description="Aminopeptidase N" evidence="14">
    <location>
        <begin position="26"/>
        <end position="488"/>
    </location>
</feature>
<dbReference type="PANTHER" id="PTHR11533">
    <property type="entry name" value="PROTEASE M1 ZINC METALLOPROTEASE"/>
    <property type="match status" value="1"/>
</dbReference>
<dbReference type="Gene3D" id="1.10.390.10">
    <property type="entry name" value="Neutral Protease Domain 2"/>
    <property type="match status" value="1"/>
</dbReference>
<evidence type="ECO:0000256" key="5">
    <source>
        <dbReference type="ARBA" id="ARBA00015611"/>
    </source>
</evidence>
<protein>
    <recommendedName>
        <fullName evidence="5">Aminopeptidase N</fullName>
        <ecNumber evidence="4">3.4.11.2</ecNumber>
    </recommendedName>
    <alternativeName>
        <fullName evidence="11">Alanine aminopeptidase</fullName>
    </alternativeName>
    <alternativeName>
        <fullName evidence="12">Lysyl aminopeptidase</fullName>
    </alternativeName>
</protein>
<dbReference type="GO" id="GO:0016285">
    <property type="term" value="F:alanyl aminopeptidase activity"/>
    <property type="evidence" value="ECO:0007669"/>
    <property type="project" value="UniProtKB-EC"/>
</dbReference>
<evidence type="ECO:0000256" key="14">
    <source>
        <dbReference type="SAM" id="SignalP"/>
    </source>
</evidence>
<comment type="caution">
    <text evidence="17">The sequence shown here is derived from an EMBL/GenBank/DDBJ whole genome shotgun (WGS) entry which is preliminary data.</text>
</comment>
<dbReference type="RefSeq" id="WP_120729827.1">
    <property type="nucleotide sequence ID" value="NZ_RBAK01000007.1"/>
</dbReference>
<sequence length="488" mass="51956">MTLWRRSTGLLLTGALGLTACGSSAEPAPNASNASTAPSPSPPEASRQFTPGAPGVGDAYFPTYGNGGYDVAHYTVQVRYDPAQDRLTGTTTVRAAATADLSAFNLDLAGLTVTSVKVDGAPAKHSRADDELVVTPAAGLVEGNGFVVEVGYEGKPEPLENEALGVGGWLHTADGAIALGQPESASTWFPVNDHPSDKATYEIAVTVPSGLTAVSNGVPDGKSTAEGWTTWKWAERSPMASYLSTVVIGKFRLTQEKHKGRPVFHAVTTSIPKGAADRSIAETVAVADYLETVFGPYPFAAYGGVVVSDPRIRYALETQSRPVYSAGFFRRGENTGVVAHELAHQWFGNSVALAKWQDIWLNEGLATYAEWLWGEHDGGGTAQAAFDRAYAGSPSAVWRTPPGRPGMANLFSESVYQRGAMTVHALRVAVGDKTFFELVQTWATRKRNDNATTGEFVALAEQISGKSLDGLFDAWLYGTERPDRPKPL</sequence>
<dbReference type="EC" id="3.4.11.2" evidence="4"/>
<dbReference type="EMBL" id="RBAK01000007">
    <property type="protein sequence ID" value="RKN44436.1"/>
    <property type="molecule type" value="Genomic_DNA"/>
</dbReference>
<dbReference type="CDD" id="cd09603">
    <property type="entry name" value="M1_APN_like"/>
    <property type="match status" value="1"/>
</dbReference>
<feature type="signal peptide" evidence="14">
    <location>
        <begin position="1"/>
        <end position="25"/>
    </location>
</feature>
<dbReference type="AlphaFoldDB" id="A0A3A9ZAU2"/>
<dbReference type="GO" id="GO:0006508">
    <property type="term" value="P:proteolysis"/>
    <property type="evidence" value="ECO:0007669"/>
    <property type="project" value="UniProtKB-KW"/>
</dbReference>
<organism evidence="17 18">
    <name type="scientific">Micromonospora endolithica</name>
    <dbReference type="NCBI Taxonomy" id="230091"/>
    <lineage>
        <taxon>Bacteria</taxon>
        <taxon>Bacillati</taxon>
        <taxon>Actinomycetota</taxon>
        <taxon>Actinomycetes</taxon>
        <taxon>Micromonosporales</taxon>
        <taxon>Micromonosporaceae</taxon>
        <taxon>Micromonospora</taxon>
    </lineage>
</organism>
<dbReference type="GO" id="GO:0008237">
    <property type="term" value="F:metallopeptidase activity"/>
    <property type="evidence" value="ECO:0007669"/>
    <property type="project" value="UniProtKB-KW"/>
</dbReference>
<keyword evidence="18" id="KW-1185">Reference proteome</keyword>
<evidence type="ECO:0000313" key="18">
    <source>
        <dbReference type="Proteomes" id="UP000281726"/>
    </source>
</evidence>
<feature type="domain" description="Aminopeptidase N-like N-terminal" evidence="16">
    <location>
        <begin position="73"/>
        <end position="243"/>
    </location>
</feature>
<dbReference type="Proteomes" id="UP000281726">
    <property type="component" value="Unassembled WGS sequence"/>
</dbReference>
<dbReference type="InterPro" id="IPR045357">
    <property type="entry name" value="Aminopeptidase_N-like_N"/>
</dbReference>
<evidence type="ECO:0000256" key="11">
    <source>
        <dbReference type="ARBA" id="ARBA00029811"/>
    </source>
</evidence>
<keyword evidence="6" id="KW-0645">Protease</keyword>
<comment type="cofactor">
    <cofactor evidence="2">
        <name>Zn(2+)</name>
        <dbReference type="ChEBI" id="CHEBI:29105"/>
    </cofactor>
</comment>
<feature type="compositionally biased region" description="Low complexity" evidence="13">
    <location>
        <begin position="23"/>
        <end position="38"/>
    </location>
</feature>
<keyword evidence="10" id="KW-0482">Metalloprotease</keyword>
<dbReference type="SUPFAM" id="SSF63737">
    <property type="entry name" value="Leukotriene A4 hydrolase N-terminal domain"/>
    <property type="match status" value="1"/>
</dbReference>
<evidence type="ECO:0000256" key="13">
    <source>
        <dbReference type="SAM" id="MobiDB-lite"/>
    </source>
</evidence>
<reference evidence="17 18" key="1">
    <citation type="journal article" date="2004" name="Syst. Appl. Microbiol.">
        <title>Cryptoendolithic actinomycetes from antarctic sandstone rock samples: Micromonospora endolithica sp. nov. and two isolates related to Micromonospora coerulea Jensen 1932.</title>
        <authorList>
            <person name="Hirsch P."/>
            <person name="Mevs U."/>
            <person name="Kroppenstedt R.M."/>
            <person name="Schumann P."/>
            <person name="Stackebrandt E."/>
        </authorList>
    </citation>
    <scope>NUCLEOTIDE SEQUENCE [LARGE SCALE GENOMIC DNA]</scope>
    <source>
        <strain evidence="17 18">JCM 12677</strain>
    </source>
</reference>
<evidence type="ECO:0000256" key="6">
    <source>
        <dbReference type="ARBA" id="ARBA00022670"/>
    </source>
</evidence>
<keyword evidence="14" id="KW-0732">Signal</keyword>
<dbReference type="InterPro" id="IPR042097">
    <property type="entry name" value="Aminopeptidase_N-like_N_sf"/>
</dbReference>
<dbReference type="Pfam" id="PF17900">
    <property type="entry name" value="Peptidase_M1_N"/>
    <property type="match status" value="1"/>
</dbReference>
<evidence type="ECO:0000256" key="2">
    <source>
        <dbReference type="ARBA" id="ARBA00001947"/>
    </source>
</evidence>
<evidence type="ECO:0000256" key="3">
    <source>
        <dbReference type="ARBA" id="ARBA00010136"/>
    </source>
</evidence>
<dbReference type="InterPro" id="IPR050344">
    <property type="entry name" value="Peptidase_M1_aminopeptidases"/>
</dbReference>
<evidence type="ECO:0000256" key="8">
    <source>
        <dbReference type="ARBA" id="ARBA00022801"/>
    </source>
</evidence>
<evidence type="ECO:0000256" key="1">
    <source>
        <dbReference type="ARBA" id="ARBA00000098"/>
    </source>
</evidence>
<dbReference type="GO" id="GO:0008270">
    <property type="term" value="F:zinc ion binding"/>
    <property type="evidence" value="ECO:0007669"/>
    <property type="project" value="InterPro"/>
</dbReference>
<dbReference type="InterPro" id="IPR014782">
    <property type="entry name" value="Peptidase_M1_dom"/>
</dbReference>
<gene>
    <name evidence="17" type="ORF">D7223_19495</name>
</gene>
<evidence type="ECO:0000256" key="7">
    <source>
        <dbReference type="ARBA" id="ARBA00022723"/>
    </source>
</evidence>
<dbReference type="SUPFAM" id="SSF55486">
    <property type="entry name" value="Metalloproteases ('zincins'), catalytic domain"/>
    <property type="match status" value="1"/>
</dbReference>
<keyword evidence="7" id="KW-0479">Metal-binding</keyword>
<evidence type="ECO:0000256" key="9">
    <source>
        <dbReference type="ARBA" id="ARBA00022833"/>
    </source>
</evidence>
<name>A0A3A9ZAU2_9ACTN</name>
<comment type="similarity">
    <text evidence="3">Belongs to the peptidase M1 family.</text>
</comment>